<evidence type="ECO:0000313" key="2">
    <source>
        <dbReference type="EMBL" id="ATX77058.1"/>
    </source>
</evidence>
<dbReference type="RefSeq" id="WP_100257341.1">
    <property type="nucleotide sequence ID" value="NZ_CP011797.1"/>
</dbReference>
<reference evidence="2 3" key="1">
    <citation type="journal article" date="2017" name="Environ. Microbiol.">
        <title>Genomic and physiological analyses of 'Reinekea forsetii' reveal a versatile opportunistic lifestyle during spring algae blooms.</title>
        <authorList>
            <person name="Avci B."/>
            <person name="Hahnke R.L."/>
            <person name="Chafee M."/>
            <person name="Fischer T."/>
            <person name="Gruber-Vodicka H."/>
            <person name="Tegetmeyer H.E."/>
            <person name="Harder J."/>
            <person name="Fuchs B.M."/>
            <person name="Amann R.I."/>
            <person name="Teeling H."/>
        </authorList>
    </citation>
    <scope>NUCLEOTIDE SEQUENCE [LARGE SCALE GENOMIC DNA]</scope>
    <source>
        <strain evidence="2 3">Hel1_31_D35</strain>
    </source>
</reference>
<dbReference type="Pfam" id="PF01408">
    <property type="entry name" value="GFO_IDH_MocA"/>
    <property type="match status" value="1"/>
</dbReference>
<dbReference type="Gene3D" id="3.30.360.10">
    <property type="entry name" value="Dihydrodipicolinate Reductase, domain 2"/>
    <property type="match status" value="1"/>
</dbReference>
<dbReference type="KEGG" id="rfo:REIFOR_01921"/>
<evidence type="ECO:0000259" key="1">
    <source>
        <dbReference type="Pfam" id="PF01408"/>
    </source>
</evidence>
<feature type="domain" description="Gfo/Idh/MocA-like oxidoreductase N-terminal" evidence="1">
    <location>
        <begin position="2"/>
        <end position="124"/>
    </location>
</feature>
<dbReference type="InterPro" id="IPR036291">
    <property type="entry name" value="NAD(P)-bd_dom_sf"/>
</dbReference>
<dbReference type="SUPFAM" id="SSF51735">
    <property type="entry name" value="NAD(P)-binding Rossmann-fold domains"/>
    <property type="match status" value="1"/>
</dbReference>
<keyword evidence="3" id="KW-1185">Reference proteome</keyword>
<evidence type="ECO:0000313" key="3">
    <source>
        <dbReference type="Proteomes" id="UP000229757"/>
    </source>
</evidence>
<dbReference type="SUPFAM" id="SSF55347">
    <property type="entry name" value="Glyceraldehyde-3-phosphate dehydrogenase-like, C-terminal domain"/>
    <property type="match status" value="1"/>
</dbReference>
<accession>A0A2K8KQN7</accession>
<dbReference type="InterPro" id="IPR051450">
    <property type="entry name" value="Gfo/Idh/MocA_Oxidoreductases"/>
</dbReference>
<dbReference type="PANTHER" id="PTHR43377">
    <property type="entry name" value="BILIVERDIN REDUCTASE A"/>
    <property type="match status" value="1"/>
</dbReference>
<dbReference type="EMBL" id="CP011797">
    <property type="protein sequence ID" value="ATX77058.1"/>
    <property type="molecule type" value="Genomic_DNA"/>
</dbReference>
<dbReference type="AlphaFoldDB" id="A0A2K8KQN7"/>
<dbReference type="OrthoDB" id="9801953at2"/>
<dbReference type="InterPro" id="IPR000683">
    <property type="entry name" value="Gfo/Idh/MocA-like_OxRdtase_N"/>
</dbReference>
<proteinExistence type="predicted"/>
<dbReference type="GO" id="GO:0000166">
    <property type="term" value="F:nucleotide binding"/>
    <property type="evidence" value="ECO:0007669"/>
    <property type="project" value="InterPro"/>
</dbReference>
<dbReference type="Proteomes" id="UP000229757">
    <property type="component" value="Chromosome"/>
</dbReference>
<dbReference type="PANTHER" id="PTHR43377:SF1">
    <property type="entry name" value="BILIVERDIN REDUCTASE A"/>
    <property type="match status" value="1"/>
</dbReference>
<gene>
    <name evidence="2" type="ORF">REIFOR_01921</name>
</gene>
<name>A0A2K8KQN7_9GAMM</name>
<sequence length="354" mass="39337">MLKILIIGYGFAGRSLHHHCISKMRDMGWSNVINPGVVAIDNAQPRAKIEYENVLFQTALQPISKEDSAYCVLHVCSPPSSHFENIKTALNCGYRQIIVEKPAVSTREQLLQLKALERFYGAKILVVANWVSSAAVTKAKELLDSEAFGRLSHITVVQNKSRFMRSRQRCGEHVFDIEMPHQVALALYLGGAAVVESAQVSDMIMPDMVIPNLGKGDLTLRHDNGITSQLHSSLIHTSRERYLNVLTSTGHRIEVAFPSGGDDSYSRLTIVTPTGTLYSDQLIEDDPLTLCFIRAYQYFIASQQNFSVIRPAGMDLGFNEQKVEILEAAKNISVRSGTQVNCHPMTEMSLKETA</sequence>
<protein>
    <submittedName>
        <fullName evidence="2">NAD(P)-binding protein oxidoreductase</fullName>
    </submittedName>
</protein>
<organism evidence="2 3">
    <name type="scientific">Reinekea forsetii</name>
    <dbReference type="NCBI Taxonomy" id="1336806"/>
    <lineage>
        <taxon>Bacteria</taxon>
        <taxon>Pseudomonadati</taxon>
        <taxon>Pseudomonadota</taxon>
        <taxon>Gammaproteobacteria</taxon>
        <taxon>Oceanospirillales</taxon>
        <taxon>Saccharospirillaceae</taxon>
        <taxon>Reinekea</taxon>
    </lineage>
</organism>
<dbReference type="Gene3D" id="3.40.50.720">
    <property type="entry name" value="NAD(P)-binding Rossmann-like Domain"/>
    <property type="match status" value="1"/>
</dbReference>